<accession>A0A0D0BGJ3</accession>
<dbReference type="OrthoDB" id="2685100at2759"/>
<organism evidence="1 2">
    <name type="scientific">Suillus luteus UH-Slu-Lm8-n1</name>
    <dbReference type="NCBI Taxonomy" id="930992"/>
    <lineage>
        <taxon>Eukaryota</taxon>
        <taxon>Fungi</taxon>
        <taxon>Dikarya</taxon>
        <taxon>Basidiomycota</taxon>
        <taxon>Agaricomycotina</taxon>
        <taxon>Agaricomycetes</taxon>
        <taxon>Agaricomycetidae</taxon>
        <taxon>Boletales</taxon>
        <taxon>Suillineae</taxon>
        <taxon>Suillaceae</taxon>
        <taxon>Suillus</taxon>
    </lineage>
</organism>
<proteinExistence type="predicted"/>
<keyword evidence="2" id="KW-1185">Reference proteome</keyword>
<evidence type="ECO:0000313" key="1">
    <source>
        <dbReference type="EMBL" id="KIK45247.1"/>
    </source>
</evidence>
<dbReference type="EMBL" id="KN835176">
    <property type="protein sequence ID" value="KIK45247.1"/>
    <property type="molecule type" value="Genomic_DNA"/>
</dbReference>
<evidence type="ECO:0000313" key="2">
    <source>
        <dbReference type="Proteomes" id="UP000054485"/>
    </source>
</evidence>
<dbReference type="AlphaFoldDB" id="A0A0D0BGJ3"/>
<dbReference type="InParanoid" id="A0A0D0BGJ3"/>
<protein>
    <submittedName>
        <fullName evidence="1">Uncharacterized protein</fullName>
    </submittedName>
</protein>
<reference evidence="2" key="2">
    <citation type="submission" date="2015-01" db="EMBL/GenBank/DDBJ databases">
        <title>Evolutionary Origins and Diversification of the Mycorrhizal Mutualists.</title>
        <authorList>
            <consortium name="DOE Joint Genome Institute"/>
            <consortium name="Mycorrhizal Genomics Consortium"/>
            <person name="Kohler A."/>
            <person name="Kuo A."/>
            <person name="Nagy L.G."/>
            <person name="Floudas D."/>
            <person name="Copeland A."/>
            <person name="Barry K.W."/>
            <person name="Cichocki N."/>
            <person name="Veneault-Fourrey C."/>
            <person name="LaButti K."/>
            <person name="Lindquist E.A."/>
            <person name="Lipzen A."/>
            <person name="Lundell T."/>
            <person name="Morin E."/>
            <person name="Murat C."/>
            <person name="Riley R."/>
            <person name="Ohm R."/>
            <person name="Sun H."/>
            <person name="Tunlid A."/>
            <person name="Henrissat B."/>
            <person name="Grigoriev I.V."/>
            <person name="Hibbett D.S."/>
            <person name="Martin F."/>
        </authorList>
    </citation>
    <scope>NUCLEOTIDE SEQUENCE [LARGE SCALE GENOMIC DNA]</scope>
    <source>
        <strain evidence="2">UH-Slu-Lm8-n1</strain>
    </source>
</reference>
<gene>
    <name evidence="1" type="ORF">CY34DRAFT_105613</name>
</gene>
<reference evidence="1 2" key="1">
    <citation type="submission" date="2014-04" db="EMBL/GenBank/DDBJ databases">
        <authorList>
            <consortium name="DOE Joint Genome Institute"/>
            <person name="Kuo A."/>
            <person name="Ruytinx J."/>
            <person name="Rineau F."/>
            <person name="Colpaert J."/>
            <person name="Kohler A."/>
            <person name="Nagy L.G."/>
            <person name="Floudas D."/>
            <person name="Copeland A."/>
            <person name="Barry K.W."/>
            <person name="Cichocki N."/>
            <person name="Veneault-Fourrey C."/>
            <person name="LaButti K."/>
            <person name="Lindquist E.A."/>
            <person name="Lipzen A."/>
            <person name="Lundell T."/>
            <person name="Morin E."/>
            <person name="Murat C."/>
            <person name="Sun H."/>
            <person name="Tunlid A."/>
            <person name="Henrissat B."/>
            <person name="Grigoriev I.V."/>
            <person name="Hibbett D.S."/>
            <person name="Martin F."/>
            <person name="Nordberg H.P."/>
            <person name="Cantor M.N."/>
            <person name="Hua S.X."/>
        </authorList>
    </citation>
    <scope>NUCLEOTIDE SEQUENCE [LARGE SCALE GENOMIC DNA]</scope>
    <source>
        <strain evidence="1 2">UH-Slu-Lm8-n1</strain>
    </source>
</reference>
<dbReference type="HOGENOM" id="CLU_1489946_0_0_1"/>
<dbReference type="Proteomes" id="UP000054485">
    <property type="component" value="Unassembled WGS sequence"/>
</dbReference>
<name>A0A0D0BGJ3_9AGAM</name>
<sequence length="181" mass="19454">MSKKKAKDVSTSRNCASCNRDINIGLGGEANWKAPTESLEHRKNISAVKNTPILTSFFQPKKATRMQTAVVAGPTQAWQPMTGADEATVARVATVTAGERLPHNDVIDVDALALADESAPCALGLQLVQKLRRLGKGLPSSIPAGVSDGLLSRFGGDPRQEVEEDEDPWEMVNRALIGRDH</sequence>